<evidence type="ECO:0000313" key="1">
    <source>
        <dbReference type="Proteomes" id="UP000050794"/>
    </source>
</evidence>
<dbReference type="AlphaFoldDB" id="A0A183VD16"/>
<reference evidence="2" key="1">
    <citation type="submission" date="2016-06" db="UniProtKB">
        <authorList>
            <consortium name="WormBaseParasite"/>
        </authorList>
    </citation>
    <scope>IDENTIFICATION</scope>
</reference>
<dbReference type="SUPFAM" id="SSF49854">
    <property type="entry name" value="Spermadhesin, CUB domain"/>
    <property type="match status" value="1"/>
</dbReference>
<dbReference type="WBParaSite" id="TCNE_0001864001-mRNA-1">
    <property type="protein sequence ID" value="TCNE_0001864001-mRNA-1"/>
    <property type="gene ID" value="TCNE_0001864001"/>
</dbReference>
<organism evidence="1 2">
    <name type="scientific">Toxocara canis</name>
    <name type="common">Canine roundworm</name>
    <dbReference type="NCBI Taxonomy" id="6265"/>
    <lineage>
        <taxon>Eukaryota</taxon>
        <taxon>Metazoa</taxon>
        <taxon>Ecdysozoa</taxon>
        <taxon>Nematoda</taxon>
        <taxon>Chromadorea</taxon>
        <taxon>Rhabditida</taxon>
        <taxon>Spirurina</taxon>
        <taxon>Ascaridomorpha</taxon>
        <taxon>Ascaridoidea</taxon>
        <taxon>Toxocaridae</taxon>
        <taxon>Toxocara</taxon>
    </lineage>
</organism>
<name>A0A183VD16_TOXCA</name>
<protein>
    <submittedName>
        <fullName evidence="2">DOMON domain-containing protein</fullName>
    </submittedName>
</protein>
<evidence type="ECO:0000313" key="2">
    <source>
        <dbReference type="WBParaSite" id="TCNE_0001864001-mRNA-1"/>
    </source>
</evidence>
<dbReference type="Proteomes" id="UP000050794">
    <property type="component" value="Unassembled WGS sequence"/>
</dbReference>
<keyword evidence="1" id="KW-1185">Reference proteome</keyword>
<accession>A0A183VD16</accession>
<proteinExistence type="predicted"/>
<dbReference type="InterPro" id="IPR035914">
    <property type="entry name" value="Sperma_CUB_dom_sf"/>
</dbReference>
<sequence length="333" mass="37153">LKITFLNAYTFNEYDESLHVIVSPSVGSPISMNIDTTKDDVVLYPGSELTFMLAEVNPAYDWFGLEAIVSTLGSNEGSTLICRWNILSPKGYATKIMVKKLQLRSGESLTVNDSKGNIKAIVSEGSYYFVDEPSLNIVYERTAMNSSPYDVHMYADAYYGKPKTCSRNMSETNGILELGEQITSYRISNLPDIVAQLNAHQYEPYDNDQVTAAMLCRWSFNASANYELQINVNKVIIEPYSDRLTISSTKFEKTVVLGPTSDKFFAVRGDSNTMVDFEWQSDGSTRQYGFEIEIAAAEQKGGTTSVDQNQSGCQKGVRLQKIDSEDLRAIFEA</sequence>